<organism evidence="2 3">
    <name type="scientific">Purpureocillium lilacinum</name>
    <name type="common">Paecilomyces lilacinus</name>
    <dbReference type="NCBI Taxonomy" id="33203"/>
    <lineage>
        <taxon>Eukaryota</taxon>
        <taxon>Fungi</taxon>
        <taxon>Dikarya</taxon>
        <taxon>Ascomycota</taxon>
        <taxon>Pezizomycotina</taxon>
        <taxon>Sordariomycetes</taxon>
        <taxon>Hypocreomycetidae</taxon>
        <taxon>Hypocreales</taxon>
        <taxon>Ophiocordycipitaceae</taxon>
        <taxon>Purpureocillium</taxon>
    </lineage>
</organism>
<feature type="region of interest" description="Disordered" evidence="1">
    <location>
        <begin position="1"/>
        <end position="20"/>
    </location>
</feature>
<protein>
    <submittedName>
        <fullName evidence="2">Uncharacterized protein</fullName>
    </submittedName>
</protein>
<evidence type="ECO:0000313" key="2">
    <source>
        <dbReference type="EMBL" id="OAQ65569.1"/>
    </source>
</evidence>
<evidence type="ECO:0000313" key="3">
    <source>
        <dbReference type="Proteomes" id="UP000078240"/>
    </source>
</evidence>
<accession>A0A179FKN2</accession>
<proteinExistence type="predicted"/>
<comment type="caution">
    <text evidence="2">The sequence shown here is derived from an EMBL/GenBank/DDBJ whole genome shotgun (WGS) entry which is preliminary data.</text>
</comment>
<feature type="compositionally biased region" description="Basic residues" evidence="1">
    <location>
        <begin position="1"/>
        <end position="10"/>
    </location>
</feature>
<dbReference type="PROSITE" id="PS51257">
    <property type="entry name" value="PROKAR_LIPOPROTEIN"/>
    <property type="match status" value="1"/>
</dbReference>
<gene>
    <name evidence="2" type="ORF">VFPBJ_11199</name>
</gene>
<dbReference type="EMBL" id="LSBH01000015">
    <property type="protein sequence ID" value="OAQ65569.1"/>
    <property type="molecule type" value="Genomic_DNA"/>
</dbReference>
<evidence type="ECO:0000256" key="1">
    <source>
        <dbReference type="SAM" id="MobiDB-lite"/>
    </source>
</evidence>
<sequence>MPAVTHRPHHPPPGDPKTSRKMAAVAASVMMSCGPLRSKTIFITSAPLSQFPSAALTMSSVIVTLSPLWPRMTSITSGPLIQFPTAALIMSSVIVTWPPFRLRMTSIISAPPLVPNRGLDNVLRYRDLVCFPVENGLHYRGPVLLVPSRSLDNVLRDGDLVCLPVENARHHLGSEVSGKWNKSSLHCMSPVH</sequence>
<dbReference type="Proteomes" id="UP000078240">
    <property type="component" value="Unassembled WGS sequence"/>
</dbReference>
<dbReference type="AlphaFoldDB" id="A0A179FKN2"/>
<reference evidence="2 3" key="1">
    <citation type="submission" date="2016-01" db="EMBL/GenBank/DDBJ databases">
        <title>Biosynthesis of antibiotic leucinostatins and their inhibition on Phytophthora in bio-control Purpureocillium lilacinum.</title>
        <authorList>
            <person name="Wang G."/>
            <person name="Liu Z."/>
            <person name="Lin R."/>
            <person name="Li E."/>
            <person name="Mao Z."/>
            <person name="Ling J."/>
            <person name="Yin W."/>
            <person name="Xie B."/>
        </authorList>
    </citation>
    <scope>NUCLEOTIDE SEQUENCE [LARGE SCALE GENOMIC DNA]</scope>
    <source>
        <strain evidence="2">PLBJ-1</strain>
    </source>
</reference>
<name>A0A179FKN2_PURLI</name>